<evidence type="ECO:0000256" key="8">
    <source>
        <dbReference type="ARBA" id="ARBA00022989"/>
    </source>
</evidence>
<dbReference type="InterPro" id="IPR050428">
    <property type="entry name" value="TCS_sensor_his_kinase"/>
</dbReference>
<keyword evidence="8 10" id="KW-1133">Transmembrane helix</keyword>
<keyword evidence="7 12" id="KW-0418">Kinase</keyword>
<dbReference type="AlphaFoldDB" id="A0A254N266"/>
<dbReference type="SMART" id="SM00388">
    <property type="entry name" value="HisKA"/>
    <property type="match status" value="1"/>
</dbReference>
<protein>
    <recommendedName>
        <fullName evidence="3">histidine kinase</fullName>
        <ecNumber evidence="3">2.7.13.3</ecNumber>
    </recommendedName>
</protein>
<name>A0A254N266_9BURK</name>
<evidence type="ECO:0000256" key="5">
    <source>
        <dbReference type="ARBA" id="ARBA00022679"/>
    </source>
</evidence>
<organism evidence="12 13">
    <name type="scientific">Roseateles puraquae</name>
    <dbReference type="NCBI Taxonomy" id="431059"/>
    <lineage>
        <taxon>Bacteria</taxon>
        <taxon>Pseudomonadati</taxon>
        <taxon>Pseudomonadota</taxon>
        <taxon>Betaproteobacteria</taxon>
        <taxon>Burkholderiales</taxon>
        <taxon>Sphaerotilaceae</taxon>
        <taxon>Roseateles</taxon>
    </lineage>
</organism>
<keyword evidence="13" id="KW-1185">Reference proteome</keyword>
<dbReference type="Pfam" id="PF00512">
    <property type="entry name" value="HisKA"/>
    <property type="match status" value="1"/>
</dbReference>
<dbReference type="InterPro" id="IPR036097">
    <property type="entry name" value="HisK_dim/P_sf"/>
</dbReference>
<comment type="catalytic activity">
    <reaction evidence="1">
        <text>ATP + protein L-histidine = ADP + protein N-phospho-L-histidine.</text>
        <dbReference type="EC" id="2.7.13.3"/>
    </reaction>
</comment>
<evidence type="ECO:0000256" key="3">
    <source>
        <dbReference type="ARBA" id="ARBA00012438"/>
    </source>
</evidence>
<dbReference type="RefSeq" id="WP_088486295.1">
    <property type="nucleotide sequence ID" value="NZ_NISI01000022.1"/>
</dbReference>
<dbReference type="InterPro" id="IPR003661">
    <property type="entry name" value="HisK_dim/P_dom"/>
</dbReference>
<dbReference type="InterPro" id="IPR003594">
    <property type="entry name" value="HATPase_dom"/>
</dbReference>
<dbReference type="PROSITE" id="PS50109">
    <property type="entry name" value="HIS_KIN"/>
    <property type="match status" value="1"/>
</dbReference>
<reference evidence="12 13" key="1">
    <citation type="journal article" date="2007" name="Int. J. Syst. Evol. Microbiol.">
        <title>Description of Pelomonas aquatica sp. nov. and Pelomonas puraquae sp. nov., isolated from industrial and haemodialysis water.</title>
        <authorList>
            <person name="Gomila M."/>
            <person name="Bowien B."/>
            <person name="Falsen E."/>
            <person name="Moore E.R."/>
            <person name="Lalucat J."/>
        </authorList>
    </citation>
    <scope>NUCLEOTIDE SEQUENCE [LARGE SCALE GENOMIC DNA]</scope>
    <source>
        <strain evidence="12 13">CCUG 52769</strain>
    </source>
</reference>
<dbReference type="Gene3D" id="3.30.565.10">
    <property type="entry name" value="Histidine kinase-like ATPase, C-terminal domain"/>
    <property type="match status" value="1"/>
</dbReference>
<dbReference type="PRINTS" id="PR00344">
    <property type="entry name" value="BCTRLSENSOR"/>
</dbReference>
<dbReference type="GO" id="GO:0016020">
    <property type="term" value="C:membrane"/>
    <property type="evidence" value="ECO:0007669"/>
    <property type="project" value="UniProtKB-SubCell"/>
</dbReference>
<evidence type="ECO:0000256" key="7">
    <source>
        <dbReference type="ARBA" id="ARBA00022777"/>
    </source>
</evidence>
<dbReference type="GO" id="GO:0000155">
    <property type="term" value="F:phosphorelay sensor kinase activity"/>
    <property type="evidence" value="ECO:0007669"/>
    <property type="project" value="InterPro"/>
</dbReference>
<evidence type="ECO:0000313" key="13">
    <source>
        <dbReference type="Proteomes" id="UP000197446"/>
    </source>
</evidence>
<dbReference type="SUPFAM" id="SSF55874">
    <property type="entry name" value="ATPase domain of HSP90 chaperone/DNA topoisomerase II/histidine kinase"/>
    <property type="match status" value="1"/>
</dbReference>
<dbReference type="Pfam" id="PF02518">
    <property type="entry name" value="HATPase_c"/>
    <property type="match status" value="1"/>
</dbReference>
<dbReference type="PANTHER" id="PTHR45436">
    <property type="entry name" value="SENSOR HISTIDINE KINASE YKOH"/>
    <property type="match status" value="1"/>
</dbReference>
<comment type="subcellular location">
    <subcellularLocation>
        <location evidence="2">Membrane</location>
    </subcellularLocation>
</comment>
<gene>
    <name evidence="12" type="ORF">CDO81_26570</name>
</gene>
<dbReference type="InterPro" id="IPR036890">
    <property type="entry name" value="HATPase_C_sf"/>
</dbReference>
<dbReference type="Proteomes" id="UP000197446">
    <property type="component" value="Unassembled WGS sequence"/>
</dbReference>
<dbReference type="OrthoDB" id="9148518at2"/>
<sequence>MTNELRLPSLRRELVRLTTWVALGWLVVLALTVTWAVRREVDDLLDEALREAAEVMFGVLTTSPQLADGTASLPEVLPAPAHEEKFVWQIVDGQGRVVRRSHKAPSASLSAVRQSGWFDFDRQWRVYGVPMPGAEVKMLYVAQVAVERNEARYEAIGTVLITALSVSLLWALLLRQRVDRSLHPLARLSRQIETYDPMRPETAPDRGEREETAAISEAVSSLGRRLAQRVRAEQAFSACAAHSLRTPLAGMDAQLALAQREPAGSQPHRLERVRAALTRLTRVVQSLLALFRAGEDWGLELRPCRLSEMLADIPVEGLAITIEQDLQFTADPNLVTIALVNLLDNAVRFGATHVRVHGSCDSQSVCLRVQDDGTGITTERWAQVTSALEASDAGAGVGLGLRLALMVAQAHGGRLVLPEPLPDQIGFLVEVWLSAQSGQTRH</sequence>
<dbReference type="PANTHER" id="PTHR45436:SF5">
    <property type="entry name" value="SENSOR HISTIDINE KINASE TRCS"/>
    <property type="match status" value="1"/>
</dbReference>
<keyword evidence="5" id="KW-0808">Transferase</keyword>
<dbReference type="EC" id="2.7.13.3" evidence="3"/>
<dbReference type="Gene3D" id="1.10.287.130">
    <property type="match status" value="1"/>
</dbReference>
<feature type="transmembrane region" description="Helical" evidence="10">
    <location>
        <begin position="20"/>
        <end position="37"/>
    </location>
</feature>
<proteinExistence type="predicted"/>
<evidence type="ECO:0000259" key="11">
    <source>
        <dbReference type="PROSITE" id="PS50109"/>
    </source>
</evidence>
<keyword evidence="6 10" id="KW-0812">Transmembrane</keyword>
<dbReference type="EMBL" id="NISI01000022">
    <property type="protein sequence ID" value="OWQ98122.1"/>
    <property type="molecule type" value="Genomic_DNA"/>
</dbReference>
<evidence type="ECO:0000313" key="12">
    <source>
        <dbReference type="EMBL" id="OWQ98122.1"/>
    </source>
</evidence>
<feature type="transmembrane region" description="Helical" evidence="10">
    <location>
        <begin position="155"/>
        <end position="174"/>
    </location>
</feature>
<evidence type="ECO:0000256" key="6">
    <source>
        <dbReference type="ARBA" id="ARBA00022692"/>
    </source>
</evidence>
<evidence type="ECO:0000256" key="9">
    <source>
        <dbReference type="ARBA" id="ARBA00023136"/>
    </source>
</evidence>
<comment type="caution">
    <text evidence="12">The sequence shown here is derived from an EMBL/GenBank/DDBJ whole genome shotgun (WGS) entry which is preliminary data.</text>
</comment>
<accession>A0A254N266</accession>
<keyword evidence="4" id="KW-0597">Phosphoprotein</keyword>
<feature type="domain" description="Histidine kinase" evidence="11">
    <location>
        <begin position="239"/>
        <end position="437"/>
    </location>
</feature>
<evidence type="ECO:0000256" key="4">
    <source>
        <dbReference type="ARBA" id="ARBA00022553"/>
    </source>
</evidence>
<dbReference type="SMART" id="SM00387">
    <property type="entry name" value="HATPase_c"/>
    <property type="match status" value="1"/>
</dbReference>
<dbReference type="CDD" id="cd00075">
    <property type="entry name" value="HATPase"/>
    <property type="match status" value="1"/>
</dbReference>
<keyword evidence="9 10" id="KW-0472">Membrane</keyword>
<evidence type="ECO:0000256" key="10">
    <source>
        <dbReference type="SAM" id="Phobius"/>
    </source>
</evidence>
<evidence type="ECO:0000256" key="1">
    <source>
        <dbReference type="ARBA" id="ARBA00000085"/>
    </source>
</evidence>
<dbReference type="CDD" id="cd00082">
    <property type="entry name" value="HisKA"/>
    <property type="match status" value="1"/>
</dbReference>
<evidence type="ECO:0000256" key="2">
    <source>
        <dbReference type="ARBA" id="ARBA00004370"/>
    </source>
</evidence>
<dbReference type="InterPro" id="IPR005467">
    <property type="entry name" value="His_kinase_dom"/>
</dbReference>
<dbReference type="SUPFAM" id="SSF47384">
    <property type="entry name" value="Homodimeric domain of signal transducing histidine kinase"/>
    <property type="match status" value="1"/>
</dbReference>
<dbReference type="InterPro" id="IPR004358">
    <property type="entry name" value="Sig_transdc_His_kin-like_C"/>
</dbReference>